<dbReference type="SMART" id="SM00905">
    <property type="entry name" value="FolB"/>
    <property type="match status" value="1"/>
</dbReference>
<dbReference type="EMBL" id="FUXL01000013">
    <property type="protein sequence ID" value="SKA30835.1"/>
    <property type="molecule type" value="Genomic_DNA"/>
</dbReference>
<gene>
    <name evidence="8" type="ORF">SAMN05428963_11372</name>
</gene>
<dbReference type="OrthoDB" id="7580479at2"/>
<evidence type="ECO:0000256" key="2">
    <source>
        <dbReference type="ARBA" id="ARBA00012553"/>
    </source>
</evidence>
<evidence type="ECO:0000313" key="8">
    <source>
        <dbReference type="EMBL" id="SKA30835.1"/>
    </source>
</evidence>
<comment type="function">
    <text evidence="1">Catalyzes the formation of 4-(hydroxymethyl)-2-furancarboxaldehyde phosphate (4-HFC-P) from two molecules of glyceraldehyde-3-P (GA-3-P).</text>
</comment>
<evidence type="ECO:0000256" key="3">
    <source>
        <dbReference type="ARBA" id="ARBA00023239"/>
    </source>
</evidence>
<dbReference type="Proteomes" id="UP000190135">
    <property type="component" value="Unassembled WGS sequence"/>
</dbReference>
<dbReference type="InterPro" id="IPR043133">
    <property type="entry name" value="GTP-CH-I_C/QueF"/>
</dbReference>
<name>A0A1T4SRH6_9HYPH</name>
<protein>
    <recommendedName>
        <fullName evidence="2">(5-formylfuran-3-yl)methyl phosphate synthase</fullName>
        <ecNumber evidence="2">4.2.3.153</ecNumber>
    </recommendedName>
    <alternativeName>
        <fullName evidence="5">4-(hydroxymethyl)-2-furancarboxaldehyde-phosphate synthase</fullName>
    </alternativeName>
</protein>
<dbReference type="InterPro" id="IPR007565">
    <property type="entry name" value="4HFCP_synth"/>
</dbReference>
<evidence type="ECO:0000256" key="6">
    <source>
        <dbReference type="ARBA" id="ARBA00047628"/>
    </source>
</evidence>
<keyword evidence="3" id="KW-0456">Lyase</keyword>
<keyword evidence="4" id="KW-0704">Schiff base</keyword>
<dbReference type="GO" id="GO:0004150">
    <property type="term" value="F:dihydroneopterin aldolase activity"/>
    <property type="evidence" value="ECO:0007669"/>
    <property type="project" value="InterPro"/>
</dbReference>
<evidence type="ECO:0000256" key="4">
    <source>
        <dbReference type="ARBA" id="ARBA00023270"/>
    </source>
</evidence>
<comment type="catalytic activity">
    <reaction evidence="6">
        <text>2 D-glyceraldehyde 3-phosphate = 4-(hydroxymethyl)-2-furancarboxaldehyde phosphate + phosphate + 2 H2O</text>
        <dbReference type="Rhea" id="RHEA:43536"/>
        <dbReference type="ChEBI" id="CHEBI:15377"/>
        <dbReference type="ChEBI" id="CHEBI:43474"/>
        <dbReference type="ChEBI" id="CHEBI:59776"/>
        <dbReference type="ChEBI" id="CHEBI:83407"/>
        <dbReference type="EC" id="4.2.3.153"/>
    </reaction>
</comment>
<dbReference type="SUPFAM" id="SSF55620">
    <property type="entry name" value="Tetrahydrobiopterin biosynthesis enzymes-like"/>
    <property type="match status" value="1"/>
</dbReference>
<dbReference type="Gene3D" id="3.30.1130.10">
    <property type="match status" value="1"/>
</dbReference>
<dbReference type="Pfam" id="PF04476">
    <property type="entry name" value="4HFCP_synth"/>
    <property type="match status" value="1"/>
</dbReference>
<reference evidence="8 9" key="1">
    <citation type="submission" date="2017-02" db="EMBL/GenBank/DDBJ databases">
        <authorList>
            <person name="Peterson S.W."/>
        </authorList>
    </citation>
    <scope>NUCLEOTIDE SEQUENCE [LARGE SCALE GENOMIC DNA]</scope>
    <source>
        <strain evidence="8 9">USBA 369</strain>
    </source>
</reference>
<dbReference type="AlphaFoldDB" id="A0A1T4SRH6"/>
<dbReference type="GO" id="GO:0006760">
    <property type="term" value="P:folic acid-containing compound metabolic process"/>
    <property type="evidence" value="ECO:0007669"/>
    <property type="project" value="InterPro"/>
</dbReference>
<dbReference type="EC" id="4.2.3.153" evidence="2"/>
<dbReference type="InterPro" id="IPR006157">
    <property type="entry name" value="FolB_dom"/>
</dbReference>
<feature type="domain" description="Dihydroneopterin aldolase/epimerase" evidence="7">
    <location>
        <begin position="226"/>
        <end position="333"/>
    </location>
</feature>
<sequence>MTQFIVAITNPTEVATALEGGADRLFFIPGSADAPTAQRHDVIVSAAGTPVWMAISEALASSALGREAELAGFEAMVLPPSMNEGVASGCRWMAKECPRRIAWIATEAPPRAELQGLKGKGFAGVLLAPPTGENRLLDHRSPAVLARFVKACRQAGLISVLAGALEPPDVPRLLALAPDMILWSGRWRGEDRGRGPDGTALAQMRRLVRSAASAEREGEEVATDVVFVRDHVVDMTVGAYSHERGMRQRVRFSVEAEVIRHPREPRDMADVFSYDIITDAIGRLAEAGHLEFVEAMAERLAADVLADQRVKRVMVRVEKLDLGSGAAGIEIRRSAAPG</sequence>
<evidence type="ECO:0000256" key="1">
    <source>
        <dbReference type="ARBA" id="ARBA00003810"/>
    </source>
</evidence>
<evidence type="ECO:0000259" key="7">
    <source>
        <dbReference type="SMART" id="SM00905"/>
    </source>
</evidence>
<keyword evidence="9" id="KW-1185">Reference proteome</keyword>
<dbReference type="RefSeq" id="WP_131829944.1">
    <property type="nucleotide sequence ID" value="NZ_FUXL01000013.1"/>
</dbReference>
<dbReference type="STRING" id="1365950.SAMN05428963_11372"/>
<evidence type="ECO:0000256" key="5">
    <source>
        <dbReference type="ARBA" id="ARBA00032523"/>
    </source>
</evidence>
<organism evidence="8 9">
    <name type="scientific">Consotaella salsifontis</name>
    <dbReference type="NCBI Taxonomy" id="1365950"/>
    <lineage>
        <taxon>Bacteria</taxon>
        <taxon>Pseudomonadati</taxon>
        <taxon>Pseudomonadota</taxon>
        <taxon>Alphaproteobacteria</taxon>
        <taxon>Hyphomicrobiales</taxon>
        <taxon>Aurantimonadaceae</taxon>
        <taxon>Consotaella</taxon>
    </lineage>
</organism>
<proteinExistence type="predicted"/>
<dbReference type="Pfam" id="PF02152">
    <property type="entry name" value="FolB"/>
    <property type="match status" value="1"/>
</dbReference>
<evidence type="ECO:0000313" key="9">
    <source>
        <dbReference type="Proteomes" id="UP000190135"/>
    </source>
</evidence>
<accession>A0A1T4SRH6</accession>